<dbReference type="OrthoDB" id="40334at2759"/>
<dbReference type="Proteomes" id="UP000693970">
    <property type="component" value="Unassembled WGS sequence"/>
</dbReference>
<keyword evidence="2" id="KW-1185">Reference proteome</keyword>
<dbReference type="AlphaFoldDB" id="A0A9K3PQR1"/>
<comment type="caution">
    <text evidence="1">The sequence shown here is derived from an EMBL/GenBank/DDBJ whole genome shotgun (WGS) entry which is preliminary data.</text>
</comment>
<accession>A0A9K3PQR1</accession>
<name>A0A9K3PQR1_9STRA</name>
<proteinExistence type="predicted"/>
<dbReference type="InterPro" id="IPR032801">
    <property type="entry name" value="PXL2A/B/C"/>
</dbReference>
<gene>
    <name evidence="1" type="ORF">IV203_000529</name>
</gene>
<evidence type="ECO:0000313" key="1">
    <source>
        <dbReference type="EMBL" id="KAG7355843.1"/>
    </source>
</evidence>
<organism evidence="1 2">
    <name type="scientific">Nitzschia inconspicua</name>
    <dbReference type="NCBI Taxonomy" id="303405"/>
    <lineage>
        <taxon>Eukaryota</taxon>
        <taxon>Sar</taxon>
        <taxon>Stramenopiles</taxon>
        <taxon>Ochrophyta</taxon>
        <taxon>Bacillariophyta</taxon>
        <taxon>Bacillariophyceae</taxon>
        <taxon>Bacillariophycidae</taxon>
        <taxon>Bacillariales</taxon>
        <taxon>Bacillariaceae</taxon>
        <taxon>Nitzschia</taxon>
    </lineage>
</organism>
<evidence type="ECO:0000313" key="2">
    <source>
        <dbReference type="Proteomes" id="UP000693970"/>
    </source>
</evidence>
<dbReference type="Pfam" id="PF13911">
    <property type="entry name" value="AhpC-TSA_2"/>
    <property type="match status" value="1"/>
</dbReference>
<reference evidence="1" key="2">
    <citation type="submission" date="2021-04" db="EMBL/GenBank/DDBJ databases">
        <authorList>
            <person name="Podell S."/>
        </authorList>
    </citation>
    <scope>NUCLEOTIDE SEQUENCE</scope>
    <source>
        <strain evidence="1">Hildebrandi</strain>
    </source>
</reference>
<dbReference type="EMBL" id="JAGRRH010000015">
    <property type="protein sequence ID" value="KAG7355843.1"/>
    <property type="molecule type" value="Genomic_DNA"/>
</dbReference>
<reference evidence="1" key="1">
    <citation type="journal article" date="2021" name="Sci. Rep.">
        <title>Diploid genomic architecture of Nitzschia inconspicua, an elite biomass production diatom.</title>
        <authorList>
            <person name="Oliver A."/>
            <person name="Podell S."/>
            <person name="Pinowska A."/>
            <person name="Traller J.C."/>
            <person name="Smith S.R."/>
            <person name="McClure R."/>
            <person name="Beliaev A."/>
            <person name="Bohutskyi P."/>
            <person name="Hill E.A."/>
            <person name="Rabines A."/>
            <person name="Zheng H."/>
            <person name="Allen L.Z."/>
            <person name="Kuo A."/>
            <person name="Grigoriev I.V."/>
            <person name="Allen A.E."/>
            <person name="Hazlebeck D."/>
            <person name="Allen E.E."/>
        </authorList>
    </citation>
    <scope>NUCLEOTIDE SEQUENCE</scope>
    <source>
        <strain evidence="1">Hildebrandi</strain>
    </source>
</reference>
<sequence length="157" mass="17511">MEELETLGVDLIMISIGTPEKGRQLLNHLAIPRGSDYLYVDPENALYDVLLLNKGVKETFFSPSTPFAFLDRFTKKDGTKELTEVLSKWNKAFYIPPKQDQAFNQGGTFLFDGDDTVFAHYDESTGAHSDIDQVIGLATDRMDAKATTVQTKTIAVQ</sequence>
<protein>
    <submittedName>
        <fullName evidence="1">AhpC/TSA antioxidant enzyme</fullName>
    </submittedName>
</protein>